<evidence type="ECO:0000256" key="7">
    <source>
        <dbReference type="ARBA" id="ARBA00022833"/>
    </source>
</evidence>
<dbReference type="Pfam" id="PF12169">
    <property type="entry name" value="DNA_pol3_gamma3"/>
    <property type="match status" value="1"/>
</dbReference>
<dbReference type="AlphaFoldDB" id="A0A1G2PUX8"/>
<keyword evidence="8 11" id="KW-0067">ATP-binding</keyword>
<dbReference type="FunFam" id="1.10.8.60:FF:000013">
    <property type="entry name" value="DNA polymerase III subunit gamma/tau"/>
    <property type="match status" value="1"/>
</dbReference>
<evidence type="ECO:0000256" key="6">
    <source>
        <dbReference type="ARBA" id="ARBA00022741"/>
    </source>
</evidence>
<dbReference type="GO" id="GO:0003887">
    <property type="term" value="F:DNA-directed DNA polymerase activity"/>
    <property type="evidence" value="ECO:0007669"/>
    <property type="project" value="UniProtKB-KW"/>
</dbReference>
<gene>
    <name evidence="11" type="primary">dnaX</name>
    <name evidence="13" type="ORF">A3A97_04455</name>
</gene>
<dbReference type="CDD" id="cd00009">
    <property type="entry name" value="AAA"/>
    <property type="match status" value="1"/>
</dbReference>
<comment type="catalytic activity">
    <reaction evidence="10 11">
        <text>DNA(n) + a 2'-deoxyribonucleoside 5'-triphosphate = DNA(n+1) + diphosphate</text>
        <dbReference type="Rhea" id="RHEA:22508"/>
        <dbReference type="Rhea" id="RHEA-COMP:17339"/>
        <dbReference type="Rhea" id="RHEA-COMP:17340"/>
        <dbReference type="ChEBI" id="CHEBI:33019"/>
        <dbReference type="ChEBI" id="CHEBI:61560"/>
        <dbReference type="ChEBI" id="CHEBI:173112"/>
        <dbReference type="EC" id="2.7.7.7"/>
    </reaction>
</comment>
<dbReference type="GO" id="GO:0003677">
    <property type="term" value="F:DNA binding"/>
    <property type="evidence" value="ECO:0007669"/>
    <property type="project" value="InterPro"/>
</dbReference>
<dbReference type="Gene3D" id="3.40.50.300">
    <property type="entry name" value="P-loop containing nucleotide triphosphate hydrolases"/>
    <property type="match status" value="1"/>
</dbReference>
<dbReference type="Proteomes" id="UP000176951">
    <property type="component" value="Unassembled WGS sequence"/>
</dbReference>
<dbReference type="GO" id="GO:0046872">
    <property type="term" value="F:metal ion binding"/>
    <property type="evidence" value="ECO:0007669"/>
    <property type="project" value="UniProtKB-KW"/>
</dbReference>
<keyword evidence="3 11" id="KW-0548">Nucleotidyltransferase</keyword>
<comment type="similarity">
    <text evidence="1 11">Belongs to the DnaX/STICHEL family.</text>
</comment>
<dbReference type="PANTHER" id="PTHR11669">
    <property type="entry name" value="REPLICATION FACTOR C / DNA POLYMERASE III GAMMA-TAU SUBUNIT"/>
    <property type="match status" value="1"/>
</dbReference>
<keyword evidence="2 11" id="KW-0808">Transferase</keyword>
<evidence type="ECO:0000256" key="5">
    <source>
        <dbReference type="ARBA" id="ARBA00022723"/>
    </source>
</evidence>
<evidence type="ECO:0000256" key="11">
    <source>
        <dbReference type="RuleBase" id="RU364063"/>
    </source>
</evidence>
<dbReference type="GO" id="GO:0009360">
    <property type="term" value="C:DNA polymerase III complex"/>
    <property type="evidence" value="ECO:0007669"/>
    <property type="project" value="InterPro"/>
</dbReference>
<dbReference type="CDD" id="cd18137">
    <property type="entry name" value="HLD_clamp_pol_III_gamma_tau"/>
    <property type="match status" value="1"/>
</dbReference>
<dbReference type="InterPro" id="IPR027417">
    <property type="entry name" value="P-loop_NTPase"/>
</dbReference>
<evidence type="ECO:0000256" key="9">
    <source>
        <dbReference type="ARBA" id="ARBA00022932"/>
    </source>
</evidence>
<accession>A0A1G2PUX8</accession>
<evidence type="ECO:0000256" key="3">
    <source>
        <dbReference type="ARBA" id="ARBA00022695"/>
    </source>
</evidence>
<dbReference type="Pfam" id="PF13177">
    <property type="entry name" value="DNA_pol3_delta2"/>
    <property type="match status" value="1"/>
</dbReference>
<dbReference type="Gene3D" id="1.10.8.60">
    <property type="match status" value="1"/>
</dbReference>
<dbReference type="GO" id="GO:0006261">
    <property type="term" value="P:DNA-templated DNA replication"/>
    <property type="evidence" value="ECO:0007669"/>
    <property type="project" value="TreeGrafter"/>
</dbReference>
<feature type="domain" description="AAA+ ATPase" evidence="12">
    <location>
        <begin position="44"/>
        <end position="192"/>
    </location>
</feature>
<dbReference type="InterPro" id="IPR012763">
    <property type="entry name" value="DNA_pol_III_sug/sutau_N"/>
</dbReference>
<dbReference type="InterPro" id="IPR045085">
    <property type="entry name" value="HLD_clamp_pol_III_gamma_tau"/>
</dbReference>
<dbReference type="EC" id="2.7.7.7" evidence="11"/>
<dbReference type="InterPro" id="IPR050238">
    <property type="entry name" value="DNA_Rep/Repair_Clamp_Loader"/>
</dbReference>
<name>A0A1G2PUX8_9BACT</name>
<dbReference type="PANTHER" id="PTHR11669:SF0">
    <property type="entry name" value="PROTEIN STICHEL-LIKE 2"/>
    <property type="match status" value="1"/>
</dbReference>
<evidence type="ECO:0000256" key="8">
    <source>
        <dbReference type="ARBA" id="ARBA00022840"/>
    </source>
</evidence>
<dbReference type="EMBL" id="MHSW01000012">
    <property type="protein sequence ID" value="OHA52134.1"/>
    <property type="molecule type" value="Genomic_DNA"/>
</dbReference>
<evidence type="ECO:0000259" key="12">
    <source>
        <dbReference type="SMART" id="SM00382"/>
    </source>
</evidence>
<dbReference type="SUPFAM" id="SSF48019">
    <property type="entry name" value="post-AAA+ oligomerization domain-like"/>
    <property type="match status" value="1"/>
</dbReference>
<protein>
    <recommendedName>
        <fullName evidence="11">DNA polymerase III subunit gamma/tau</fullName>
        <ecNumber evidence="11">2.7.7.7</ecNumber>
    </recommendedName>
</protein>
<evidence type="ECO:0000256" key="1">
    <source>
        <dbReference type="ARBA" id="ARBA00006360"/>
    </source>
</evidence>
<evidence type="ECO:0000256" key="10">
    <source>
        <dbReference type="ARBA" id="ARBA00049244"/>
    </source>
</evidence>
<keyword evidence="5" id="KW-0479">Metal-binding</keyword>
<dbReference type="Pfam" id="PF22608">
    <property type="entry name" value="DNAX_ATPase_lid"/>
    <property type="match status" value="1"/>
</dbReference>
<keyword evidence="7" id="KW-0862">Zinc</keyword>
<dbReference type="NCBIfam" id="NF004046">
    <property type="entry name" value="PRK05563.1"/>
    <property type="match status" value="1"/>
</dbReference>
<dbReference type="FunFam" id="3.40.50.300:FF:000014">
    <property type="entry name" value="DNA polymerase III subunit gamma/tau"/>
    <property type="match status" value="1"/>
</dbReference>
<dbReference type="NCBIfam" id="TIGR02397">
    <property type="entry name" value="dnaX_nterm"/>
    <property type="match status" value="1"/>
</dbReference>
<dbReference type="SUPFAM" id="SSF52540">
    <property type="entry name" value="P-loop containing nucleoside triphosphate hydrolases"/>
    <property type="match status" value="1"/>
</dbReference>
<evidence type="ECO:0000313" key="13">
    <source>
        <dbReference type="EMBL" id="OHA52134.1"/>
    </source>
</evidence>
<dbReference type="InterPro" id="IPR008921">
    <property type="entry name" value="DNA_pol3_clamp-load_cplx_C"/>
</dbReference>
<dbReference type="GO" id="GO:0005524">
    <property type="term" value="F:ATP binding"/>
    <property type="evidence" value="ECO:0007669"/>
    <property type="project" value="UniProtKB-KW"/>
</dbReference>
<keyword evidence="9 11" id="KW-0239">DNA-directed DNA polymerase</keyword>
<sequence length="379" mass="42076">MTAQLFMGNHQVLYRKYRPYTFNEIIGQEHVVRILTNALNTDKVAHAYLFTGPRGTGKTTIARLLARHVNCVKRSDNTGTVCSTKDDVCINCASFLFGNHPDLIEIDAASNRGIDEIRALKEGIRFTPVQASYKFFIVDEVHMLTKEAFNALLKTLEEPPSHAIFVLATTEIHKVPSTISSRCQRFDFKRLNLEEIKNRLSKIGAQEGINIDDAALELIAIYADGSQRDAESLLDQIISFASGVGNLNITREDAASVLGLVEFSVMREFIETLVTKNSSAALAIINGSAEKGYDMEQFLQAAIAYLREILLLSVNPEVIEYVAKRIGKEQTEAALAQAQVISKEKITAIIERFLVAAQQMKYSPSPQLPIEIAVVELLN</sequence>
<organism evidence="13 14">
    <name type="scientific">Candidatus Terrybacteria bacterium RIFCSPLOWO2_01_FULL_40_23</name>
    <dbReference type="NCBI Taxonomy" id="1802366"/>
    <lineage>
        <taxon>Bacteria</taxon>
        <taxon>Candidatus Terryibacteriota</taxon>
    </lineage>
</organism>
<dbReference type="Gene3D" id="1.20.272.10">
    <property type="match status" value="1"/>
</dbReference>
<reference evidence="13 14" key="1">
    <citation type="journal article" date="2016" name="Nat. Commun.">
        <title>Thousands of microbial genomes shed light on interconnected biogeochemical processes in an aquifer system.</title>
        <authorList>
            <person name="Anantharaman K."/>
            <person name="Brown C.T."/>
            <person name="Hug L.A."/>
            <person name="Sharon I."/>
            <person name="Castelle C.J."/>
            <person name="Probst A.J."/>
            <person name="Thomas B.C."/>
            <person name="Singh A."/>
            <person name="Wilkins M.J."/>
            <person name="Karaoz U."/>
            <person name="Brodie E.L."/>
            <person name="Williams K.H."/>
            <person name="Hubbard S.S."/>
            <person name="Banfield J.F."/>
        </authorList>
    </citation>
    <scope>NUCLEOTIDE SEQUENCE [LARGE SCALE GENOMIC DNA]</scope>
</reference>
<evidence type="ECO:0000313" key="14">
    <source>
        <dbReference type="Proteomes" id="UP000176951"/>
    </source>
</evidence>
<keyword evidence="6 11" id="KW-0547">Nucleotide-binding</keyword>
<evidence type="ECO:0000256" key="4">
    <source>
        <dbReference type="ARBA" id="ARBA00022705"/>
    </source>
</evidence>
<proteinExistence type="inferred from homology"/>
<dbReference type="SMART" id="SM00382">
    <property type="entry name" value="AAA"/>
    <property type="match status" value="1"/>
</dbReference>
<comment type="subunit">
    <text evidence="11">DNA polymerase III contains a core (composed of alpha, epsilon and theta chains) that associates with a tau subunit. This core dimerizes to form the POLIII' complex. PolIII' associates with the gamma complex (composed of gamma, delta, delta', psi and chi chains) and with the beta chain to form the complete DNA polymerase III complex.</text>
</comment>
<comment type="function">
    <text evidence="11">DNA polymerase III is a complex, multichain enzyme responsible for most of the replicative synthesis in bacteria. This DNA polymerase also exhibits 3' to 5' exonuclease activity.</text>
</comment>
<comment type="caution">
    <text evidence="13">The sequence shown here is derived from an EMBL/GenBank/DDBJ whole genome shotgun (WGS) entry which is preliminary data.</text>
</comment>
<dbReference type="InterPro" id="IPR022754">
    <property type="entry name" value="DNA_pol_III_gamma-3"/>
</dbReference>
<evidence type="ECO:0000256" key="2">
    <source>
        <dbReference type="ARBA" id="ARBA00022679"/>
    </source>
</evidence>
<dbReference type="InterPro" id="IPR003593">
    <property type="entry name" value="AAA+_ATPase"/>
</dbReference>
<keyword evidence="4 11" id="KW-0235">DNA replication</keyword>